<sequence length="660" mass="73638">MMSFCPNTWASSPPACCCSRKHKTAPPQIRNRNTHWELAQDSSTPNPQSKHTLGVGTSGTEVSLASSSSAFFTSAEDALDDVDCSYNTPLVTCFVKNDTEEVRAVCGYIKRLCRKLRLAGREVAQTHFRIVFVPHITTLSEKFLMEEGVLPLENVSVTSVPLDMIPLDEDVISLEMDSTLRDVELNGVSMDVVTTVARSIMKLQDVSKVIPRLQGLGELGEAVIAKVLGMRLEEFGYEVEEDEERDDVEGALEKKDKEEIEGMLILDRRVDLVSPMLTPLTYEGLLDEVLGIDCGFIQVDTNIIDPPSSHDHDDTPSTSSEPPPPPENVVLYLPLNDIDTLYSEVRDQHVETFGSFLQGQAKALKESHSAFTNKEKKKDLNEIHKFVKQIPIFTQNLRSLTTHIHLAELVKQTTEESSFRQRWQTERSMLESEQCYDMLEDSIACQEPPYQLLRLLCLQSLTSGGIKSAKFDSLRREVVQTYGYEYLFVLNNLEKAKLFRRKDTSWMDTASTFTNLRKQLALINAEVNTADPDDVSYVSSGYAPLTARLVQTATQGWTGKDEALRELPGRLIDVTQREIPEDFATSLKRSVIGPGLAPLSALATINDKKKPVLVVYFVGGVTLMEIAALRFLSKRPTFPFSIVCITTNIINGGTLLKSLS</sequence>
<dbReference type="InterPro" id="IPR043155">
    <property type="entry name" value="VPS33_dom3b"/>
</dbReference>
<reference evidence="3" key="1">
    <citation type="submission" date="2021-01" db="EMBL/GenBank/DDBJ databases">
        <authorList>
            <person name="Corre E."/>
            <person name="Pelletier E."/>
            <person name="Niang G."/>
            <person name="Scheremetjew M."/>
            <person name="Finn R."/>
            <person name="Kale V."/>
            <person name="Holt S."/>
            <person name="Cochrane G."/>
            <person name="Meng A."/>
            <person name="Brown T."/>
            <person name="Cohen L."/>
        </authorList>
    </citation>
    <scope>NUCLEOTIDE SEQUENCE</scope>
    <source>
        <strain evidence="3">GSO104</strain>
    </source>
</reference>
<dbReference type="SUPFAM" id="SSF56815">
    <property type="entry name" value="Sec1/munc18-like (SM) proteins"/>
    <property type="match status" value="1"/>
</dbReference>
<evidence type="ECO:0000313" key="3">
    <source>
        <dbReference type="EMBL" id="CAE4598370.1"/>
    </source>
</evidence>
<feature type="region of interest" description="Disordered" evidence="2">
    <location>
        <begin position="303"/>
        <end position="327"/>
    </location>
</feature>
<dbReference type="InterPro" id="IPR027482">
    <property type="entry name" value="Sec1-like_dom2"/>
</dbReference>
<dbReference type="InterPro" id="IPR001619">
    <property type="entry name" value="Sec1-like"/>
</dbReference>
<dbReference type="Pfam" id="PF00995">
    <property type="entry name" value="Sec1"/>
    <property type="match status" value="1"/>
</dbReference>
<proteinExistence type="inferred from homology"/>
<dbReference type="Gene3D" id="1.25.40.850">
    <property type="match status" value="1"/>
</dbReference>
<dbReference type="InterPro" id="IPR036045">
    <property type="entry name" value="Sec1-like_sf"/>
</dbReference>
<dbReference type="EMBL" id="HBNS01012701">
    <property type="protein sequence ID" value="CAE4598370.1"/>
    <property type="molecule type" value="Transcribed_RNA"/>
</dbReference>
<evidence type="ECO:0000256" key="1">
    <source>
        <dbReference type="ARBA" id="ARBA00009884"/>
    </source>
</evidence>
<organism evidence="3">
    <name type="scientific">Ditylum brightwellii</name>
    <dbReference type="NCBI Taxonomy" id="49249"/>
    <lineage>
        <taxon>Eukaryota</taxon>
        <taxon>Sar</taxon>
        <taxon>Stramenopiles</taxon>
        <taxon>Ochrophyta</taxon>
        <taxon>Bacillariophyta</taxon>
        <taxon>Mediophyceae</taxon>
        <taxon>Lithodesmiophycidae</taxon>
        <taxon>Lithodesmiales</taxon>
        <taxon>Lithodesmiaceae</taxon>
        <taxon>Ditylum</taxon>
    </lineage>
</organism>
<name>A0A7S4R0Q7_9STRA</name>
<protein>
    <submittedName>
        <fullName evidence="3">Uncharacterized protein</fullName>
    </submittedName>
</protein>
<gene>
    <name evidence="3" type="ORF">DBRI00130_LOCUS10252</name>
</gene>
<feature type="compositionally biased region" description="Polar residues" evidence="2">
    <location>
        <begin position="40"/>
        <end position="51"/>
    </location>
</feature>
<comment type="similarity">
    <text evidence="1">Belongs to the STXBP/unc-18/SEC1 family.</text>
</comment>
<dbReference type="InterPro" id="IPR043127">
    <property type="entry name" value="Sec-1-like_dom3a"/>
</dbReference>
<evidence type="ECO:0000256" key="2">
    <source>
        <dbReference type="SAM" id="MobiDB-lite"/>
    </source>
</evidence>
<dbReference type="Gene3D" id="3.40.50.1910">
    <property type="match status" value="2"/>
</dbReference>
<dbReference type="GO" id="GO:0016192">
    <property type="term" value="P:vesicle-mediated transport"/>
    <property type="evidence" value="ECO:0007669"/>
    <property type="project" value="InterPro"/>
</dbReference>
<dbReference type="PANTHER" id="PTHR11679">
    <property type="entry name" value="VESICLE PROTEIN SORTING-ASSOCIATED"/>
    <property type="match status" value="1"/>
</dbReference>
<feature type="region of interest" description="Disordered" evidence="2">
    <location>
        <begin position="39"/>
        <end position="59"/>
    </location>
</feature>
<dbReference type="AlphaFoldDB" id="A0A7S4R0Q7"/>
<accession>A0A7S4R0Q7</accession>
<dbReference type="Gene3D" id="3.90.830.10">
    <property type="entry name" value="Syntaxin Binding Protein 1, Chain A, domain 2"/>
    <property type="match status" value="1"/>
</dbReference>